<evidence type="ECO:0000313" key="2">
    <source>
        <dbReference type="EMBL" id="JAD34127.1"/>
    </source>
</evidence>
<organism evidence="2">
    <name type="scientific">Arundo donax</name>
    <name type="common">Giant reed</name>
    <name type="synonym">Donax arundinaceus</name>
    <dbReference type="NCBI Taxonomy" id="35708"/>
    <lineage>
        <taxon>Eukaryota</taxon>
        <taxon>Viridiplantae</taxon>
        <taxon>Streptophyta</taxon>
        <taxon>Embryophyta</taxon>
        <taxon>Tracheophyta</taxon>
        <taxon>Spermatophyta</taxon>
        <taxon>Magnoliopsida</taxon>
        <taxon>Liliopsida</taxon>
        <taxon>Poales</taxon>
        <taxon>Poaceae</taxon>
        <taxon>PACMAD clade</taxon>
        <taxon>Arundinoideae</taxon>
        <taxon>Arundineae</taxon>
        <taxon>Arundo</taxon>
    </lineage>
</organism>
<proteinExistence type="predicted"/>
<feature type="compositionally biased region" description="Polar residues" evidence="1">
    <location>
        <begin position="1"/>
        <end position="17"/>
    </location>
</feature>
<accession>A0A0A8ZH13</accession>
<sequence>MLHQASQRGPSGQQCTRNGKHLASVGTHLASYQKT</sequence>
<reference evidence="2" key="1">
    <citation type="submission" date="2014-09" db="EMBL/GenBank/DDBJ databases">
        <authorList>
            <person name="Magalhaes I.L.F."/>
            <person name="Oliveira U."/>
            <person name="Santos F.R."/>
            <person name="Vidigal T.H.D.A."/>
            <person name="Brescovit A.D."/>
            <person name="Santos A.J."/>
        </authorList>
    </citation>
    <scope>NUCLEOTIDE SEQUENCE</scope>
    <source>
        <tissue evidence="2">Shoot tissue taken approximately 20 cm above the soil surface</tissue>
    </source>
</reference>
<feature type="region of interest" description="Disordered" evidence="1">
    <location>
        <begin position="1"/>
        <end position="35"/>
    </location>
</feature>
<dbReference type="AlphaFoldDB" id="A0A0A8ZH13"/>
<evidence type="ECO:0000256" key="1">
    <source>
        <dbReference type="SAM" id="MobiDB-lite"/>
    </source>
</evidence>
<reference evidence="2" key="2">
    <citation type="journal article" date="2015" name="Data Brief">
        <title>Shoot transcriptome of the giant reed, Arundo donax.</title>
        <authorList>
            <person name="Barrero R.A."/>
            <person name="Guerrero F.D."/>
            <person name="Moolhuijzen P."/>
            <person name="Goolsby J.A."/>
            <person name="Tidwell J."/>
            <person name="Bellgard S.E."/>
            <person name="Bellgard M.I."/>
        </authorList>
    </citation>
    <scope>NUCLEOTIDE SEQUENCE</scope>
    <source>
        <tissue evidence="2">Shoot tissue taken approximately 20 cm above the soil surface</tissue>
    </source>
</reference>
<protein>
    <submittedName>
        <fullName evidence="2">Uncharacterized protein</fullName>
    </submittedName>
</protein>
<name>A0A0A8ZH13_ARUDO</name>
<dbReference type="EMBL" id="GBRH01263768">
    <property type="protein sequence ID" value="JAD34127.1"/>
    <property type="molecule type" value="Transcribed_RNA"/>
</dbReference>